<dbReference type="AlphaFoldDB" id="A0A0D6EUW8"/>
<name>A0A0D6EUW8_9PROT</name>
<protein>
    <submittedName>
        <fullName evidence="1">Uncharacterized protein</fullName>
    </submittedName>
</protein>
<dbReference type="EMBL" id="LN827929">
    <property type="protein sequence ID" value="CEZ19397.1"/>
    <property type="molecule type" value="Genomic_DNA"/>
</dbReference>
<organism evidence="1 2">
    <name type="scientific">Candidatus Methylopumilus planktonicus</name>
    <dbReference type="NCBI Taxonomy" id="1581557"/>
    <lineage>
        <taxon>Bacteria</taxon>
        <taxon>Pseudomonadati</taxon>
        <taxon>Pseudomonadota</taxon>
        <taxon>Betaproteobacteria</taxon>
        <taxon>Nitrosomonadales</taxon>
        <taxon>Methylophilaceae</taxon>
        <taxon>Candidatus Methylopumilus</taxon>
    </lineage>
</organism>
<dbReference type="Proteomes" id="UP000064007">
    <property type="component" value="Chromosome 1"/>
</dbReference>
<dbReference type="HOGENOM" id="CLU_2700490_0_0_4"/>
<evidence type="ECO:0000313" key="1">
    <source>
        <dbReference type="EMBL" id="CEZ19397.1"/>
    </source>
</evidence>
<keyword evidence="2" id="KW-1185">Reference proteome</keyword>
<accession>A0A0D6EUW8</accession>
<dbReference type="STRING" id="1581557.BN1208_0505"/>
<dbReference type="RefSeq" id="WP_046487595.1">
    <property type="nucleotide sequence ID" value="NZ_LN827929.1"/>
</dbReference>
<evidence type="ECO:0000313" key="2">
    <source>
        <dbReference type="Proteomes" id="UP000064007"/>
    </source>
</evidence>
<reference evidence="2" key="1">
    <citation type="submission" date="2014-12" db="EMBL/GenBank/DDBJ databases">
        <authorList>
            <person name="Salcher M.M."/>
        </authorList>
    </citation>
    <scope>NUCLEOTIDE SEQUENCE [LARGE SCALE GENOMIC DNA]</scope>
    <source>
        <strain evidence="2">MMS-10A-171</strain>
    </source>
</reference>
<sequence length="73" mass="7670">MAELIQPIELLVGIKSLNGRAVGLANTENGGLASVIWNASSKRWDKAVDIPVGAVAGALPMPDSEMKELGIRE</sequence>
<gene>
    <name evidence="1" type="ORF">BN1208_0505</name>
</gene>
<proteinExistence type="predicted"/>
<dbReference type="KEGG" id="mbat:BN1208_0505"/>